<dbReference type="Gene3D" id="1.25.40.10">
    <property type="entry name" value="Tetratricopeptide repeat domain"/>
    <property type="match status" value="1"/>
</dbReference>
<reference evidence="4" key="1">
    <citation type="submission" date="2021-02" db="EMBL/GenBank/DDBJ databases">
        <authorList>
            <person name="Nowell W R."/>
        </authorList>
    </citation>
    <scope>NUCLEOTIDE SEQUENCE</scope>
</reference>
<dbReference type="InterPro" id="IPR011990">
    <property type="entry name" value="TPR-like_helical_dom_sf"/>
</dbReference>
<dbReference type="EMBL" id="CAJNOR010001281">
    <property type="protein sequence ID" value="CAF1113192.1"/>
    <property type="molecule type" value="Genomic_DNA"/>
</dbReference>
<evidence type="ECO:0000256" key="2">
    <source>
        <dbReference type="ARBA" id="ARBA00022803"/>
    </source>
</evidence>
<feature type="repeat" description="TPR" evidence="3">
    <location>
        <begin position="501"/>
        <end position="534"/>
    </location>
</feature>
<keyword evidence="5" id="KW-1185">Reference proteome</keyword>
<evidence type="ECO:0000313" key="5">
    <source>
        <dbReference type="Proteomes" id="UP000663828"/>
    </source>
</evidence>
<dbReference type="Proteomes" id="UP000663828">
    <property type="component" value="Unassembled WGS sequence"/>
</dbReference>
<dbReference type="PANTHER" id="PTHR45641:SF19">
    <property type="entry name" value="NEPHROCYSTIN-3"/>
    <property type="match status" value="1"/>
</dbReference>
<comment type="caution">
    <text evidence="4">The sequence shown here is derived from an EMBL/GenBank/DDBJ whole genome shotgun (WGS) entry which is preliminary data.</text>
</comment>
<dbReference type="AlphaFoldDB" id="A0A814Q1K6"/>
<accession>A0A814Q1K6</accession>
<keyword evidence="2 3" id="KW-0802">TPR repeat</keyword>
<protein>
    <submittedName>
        <fullName evidence="4">Uncharacterized protein</fullName>
    </submittedName>
</protein>
<dbReference type="InterPro" id="IPR019734">
    <property type="entry name" value="TPR_rpt"/>
</dbReference>
<organism evidence="4 5">
    <name type="scientific">Adineta ricciae</name>
    <name type="common">Rotifer</name>
    <dbReference type="NCBI Taxonomy" id="249248"/>
    <lineage>
        <taxon>Eukaryota</taxon>
        <taxon>Metazoa</taxon>
        <taxon>Spiralia</taxon>
        <taxon>Gnathifera</taxon>
        <taxon>Rotifera</taxon>
        <taxon>Eurotatoria</taxon>
        <taxon>Bdelloidea</taxon>
        <taxon>Adinetida</taxon>
        <taxon>Adinetidae</taxon>
        <taxon>Adineta</taxon>
    </lineage>
</organism>
<dbReference type="PANTHER" id="PTHR45641">
    <property type="entry name" value="TETRATRICOPEPTIDE REPEAT PROTEIN (AFU_ORTHOLOGUE AFUA_6G03870)"/>
    <property type="match status" value="1"/>
</dbReference>
<dbReference type="PROSITE" id="PS50005">
    <property type="entry name" value="TPR"/>
    <property type="match status" value="2"/>
</dbReference>
<evidence type="ECO:0000256" key="3">
    <source>
        <dbReference type="PROSITE-ProRule" id="PRU00339"/>
    </source>
</evidence>
<sequence>MGGSCSKCCASVVLPSTIAFNQIQTSSTLPSTPSPTRFIENCIVLWLFDDPSRKFDNEKEQLRRSVYGLQIFFNADTCIDYVRDIKDERVFLITSVTYQSIVNFYHLISLEKIYIFDPSSSPDRRRSLHSNTFSNMTDLCTQVQQDIDLYEHDQICWSTISNSSNEMNKADLSFVFIQIFHEIMARLKFDENANTIFIDFCRSHYSGRQLHLVEEFAKHYRPDTALDWLRRACFISRILNRVKRTREIDVLYKLGFFTKQLNTQLLHLHEENKSFLQTLSVVFRGKTMLNDEFDSLMKNHSSGLLSFGNFLCTTVNKETSMEFIRLRLTLHPDRLAVLFQIHLNHLIFDEERPYALLANHDLKNGEIYFAAGSVFRIESVKQIVTNELMIWCVKLHLINTNDTQLVRILTPFRTPEQYDNPLSCLGKLLMEMGEYQRVEQFFLEILNDTSILSQPRRLVRAHNGLGANYAHQEDYTSALMHFEQALRISLTYLPTDHVDLTLIYKNIGDCCLSQKNYSRALNNYERAIKLIEANKQSSKLYMLEELQTLLHDTKTFIRMVFTDKSRTLP</sequence>
<feature type="repeat" description="TPR" evidence="3">
    <location>
        <begin position="459"/>
        <end position="492"/>
    </location>
</feature>
<gene>
    <name evidence="4" type="ORF">XAT740_LOCUS18978</name>
</gene>
<dbReference type="SUPFAM" id="SSF48452">
    <property type="entry name" value="TPR-like"/>
    <property type="match status" value="1"/>
</dbReference>
<keyword evidence="1" id="KW-0677">Repeat</keyword>
<dbReference type="SMART" id="SM00028">
    <property type="entry name" value="TPR"/>
    <property type="match status" value="2"/>
</dbReference>
<proteinExistence type="predicted"/>
<dbReference type="Pfam" id="PF13424">
    <property type="entry name" value="TPR_12"/>
    <property type="match status" value="1"/>
</dbReference>
<evidence type="ECO:0000256" key="1">
    <source>
        <dbReference type="ARBA" id="ARBA00022737"/>
    </source>
</evidence>
<evidence type="ECO:0000313" key="4">
    <source>
        <dbReference type="EMBL" id="CAF1113192.1"/>
    </source>
</evidence>
<name>A0A814Q1K6_ADIRI</name>